<evidence type="ECO:0000256" key="4">
    <source>
        <dbReference type="SAM" id="Coils"/>
    </source>
</evidence>
<dbReference type="GO" id="GO:0006606">
    <property type="term" value="P:protein import into nucleus"/>
    <property type="evidence" value="ECO:0007669"/>
    <property type="project" value="TreeGrafter"/>
</dbReference>
<evidence type="ECO:0000313" key="7">
    <source>
        <dbReference type="EMBL" id="CAL4799206.1"/>
    </source>
</evidence>
<keyword evidence="8" id="KW-1185">Reference proteome</keyword>
<dbReference type="GO" id="GO:0008270">
    <property type="term" value="F:zinc ion binding"/>
    <property type="evidence" value="ECO:0007669"/>
    <property type="project" value="UniProtKB-KW"/>
</dbReference>
<evidence type="ECO:0000256" key="2">
    <source>
        <dbReference type="ARBA" id="ARBA00022771"/>
    </source>
</evidence>
<protein>
    <submittedName>
        <fullName evidence="7">RPA-interacting protein C-terminal domain-containing protein</fullName>
    </submittedName>
</protein>
<feature type="domain" description="RPA-interacting protein C-terminal" evidence="5">
    <location>
        <begin position="144"/>
        <end position="221"/>
    </location>
</feature>
<dbReference type="EMBL" id="CAMXCT020005268">
    <property type="protein sequence ID" value="CAL1165269.1"/>
    <property type="molecule type" value="Genomic_DNA"/>
</dbReference>
<dbReference type="Pfam" id="PF14768">
    <property type="entry name" value="RPA_interact_C"/>
    <property type="match status" value="1"/>
</dbReference>
<evidence type="ECO:0000256" key="3">
    <source>
        <dbReference type="ARBA" id="ARBA00022833"/>
    </source>
</evidence>
<feature type="coiled-coil region" evidence="4">
    <location>
        <begin position="95"/>
        <end position="132"/>
    </location>
</feature>
<name>A0A9P1GIV8_9DINO</name>
<sequence length="227" mass="25940">MAGPRLAVKRHGRPSASEALRTRCLEQARANRDALFEKMRGQSARDFTGRGSPECPECSETLKAEPIHSDLRSLVREVVLDSREMEGWLDEESALALEEEIYAELCEEEKRLERLAQEELELLEEQQNAEDAALYEQHLLGGVCCPLCGLGRLEVKNGELLCSKCELQVQLMDEEMCLEQISEVLYLTERRHDEACAERGKFETSDSWGQNLLQFRCKKCGWNELVF</sequence>
<dbReference type="InterPro" id="IPR028156">
    <property type="entry name" value="RIP"/>
</dbReference>
<accession>A0A9P1GIV8</accession>
<keyword evidence="4" id="KW-0175">Coiled coil</keyword>
<gene>
    <name evidence="6" type="ORF">C1SCF055_LOCUS37011</name>
</gene>
<dbReference type="PANTHER" id="PTHR31742">
    <property type="entry name" value="RPA-INTERACTING PROTEIN RPAIN"/>
    <property type="match status" value="1"/>
</dbReference>
<evidence type="ECO:0000313" key="6">
    <source>
        <dbReference type="EMBL" id="CAI4011894.1"/>
    </source>
</evidence>
<dbReference type="GO" id="GO:0005634">
    <property type="term" value="C:nucleus"/>
    <property type="evidence" value="ECO:0007669"/>
    <property type="project" value="TreeGrafter"/>
</dbReference>
<dbReference type="Proteomes" id="UP001152797">
    <property type="component" value="Unassembled WGS sequence"/>
</dbReference>
<dbReference type="EMBL" id="CAMXCT010005268">
    <property type="protein sequence ID" value="CAI4011894.1"/>
    <property type="molecule type" value="Genomic_DNA"/>
</dbReference>
<proteinExistence type="predicted"/>
<reference evidence="6" key="1">
    <citation type="submission" date="2022-10" db="EMBL/GenBank/DDBJ databases">
        <authorList>
            <person name="Chen Y."/>
            <person name="Dougan E. K."/>
            <person name="Chan C."/>
            <person name="Rhodes N."/>
            <person name="Thang M."/>
        </authorList>
    </citation>
    <scope>NUCLEOTIDE SEQUENCE</scope>
</reference>
<dbReference type="AlphaFoldDB" id="A0A9P1GIV8"/>
<reference evidence="7 8" key="2">
    <citation type="submission" date="2024-05" db="EMBL/GenBank/DDBJ databases">
        <authorList>
            <person name="Chen Y."/>
            <person name="Shah S."/>
            <person name="Dougan E. K."/>
            <person name="Thang M."/>
            <person name="Chan C."/>
        </authorList>
    </citation>
    <scope>NUCLEOTIDE SEQUENCE [LARGE SCALE GENOMIC DNA]</scope>
</reference>
<keyword evidence="1" id="KW-0479">Metal-binding</keyword>
<dbReference type="EMBL" id="CAMXCT030005268">
    <property type="protein sequence ID" value="CAL4799206.1"/>
    <property type="molecule type" value="Genomic_DNA"/>
</dbReference>
<evidence type="ECO:0000259" key="5">
    <source>
        <dbReference type="Pfam" id="PF14768"/>
    </source>
</evidence>
<keyword evidence="3" id="KW-0862">Zinc</keyword>
<dbReference type="InterPro" id="IPR028159">
    <property type="entry name" value="RPA_interact_C_dom"/>
</dbReference>
<dbReference type="PANTHER" id="PTHR31742:SF1">
    <property type="entry name" value="RPA-INTERACTING PROTEIN"/>
    <property type="match status" value="1"/>
</dbReference>
<keyword evidence="2" id="KW-0863">Zinc-finger</keyword>
<evidence type="ECO:0000313" key="8">
    <source>
        <dbReference type="Proteomes" id="UP001152797"/>
    </source>
</evidence>
<comment type="caution">
    <text evidence="6">The sequence shown here is derived from an EMBL/GenBank/DDBJ whole genome shotgun (WGS) entry which is preliminary data.</text>
</comment>
<organism evidence="6">
    <name type="scientific">Cladocopium goreaui</name>
    <dbReference type="NCBI Taxonomy" id="2562237"/>
    <lineage>
        <taxon>Eukaryota</taxon>
        <taxon>Sar</taxon>
        <taxon>Alveolata</taxon>
        <taxon>Dinophyceae</taxon>
        <taxon>Suessiales</taxon>
        <taxon>Symbiodiniaceae</taxon>
        <taxon>Cladocopium</taxon>
    </lineage>
</organism>
<evidence type="ECO:0000256" key="1">
    <source>
        <dbReference type="ARBA" id="ARBA00022723"/>
    </source>
</evidence>